<dbReference type="GO" id="GO:0000976">
    <property type="term" value="F:transcription cis-regulatory region binding"/>
    <property type="evidence" value="ECO:0007669"/>
    <property type="project" value="TreeGrafter"/>
</dbReference>
<dbReference type="SUPFAM" id="SSF46785">
    <property type="entry name" value="Winged helix' DNA-binding domain"/>
    <property type="match status" value="1"/>
</dbReference>
<dbReference type="PROSITE" id="PS50931">
    <property type="entry name" value="HTH_LYSR"/>
    <property type="match status" value="1"/>
</dbReference>
<comment type="similarity">
    <text evidence="1">Belongs to the LysR transcriptional regulatory family.</text>
</comment>
<keyword evidence="3" id="KW-0238">DNA-binding</keyword>
<dbReference type="Pfam" id="PF03466">
    <property type="entry name" value="LysR_substrate"/>
    <property type="match status" value="1"/>
</dbReference>
<dbReference type="InterPro" id="IPR005119">
    <property type="entry name" value="LysR_subst-bd"/>
</dbReference>
<dbReference type="InterPro" id="IPR036390">
    <property type="entry name" value="WH_DNA-bd_sf"/>
</dbReference>
<gene>
    <name evidence="6" type="ORF">LZ495_33720</name>
</gene>
<accession>A0AA41Q5V1</accession>
<protein>
    <submittedName>
        <fullName evidence="6">LysR family transcriptional regulator</fullName>
    </submittedName>
</protein>
<evidence type="ECO:0000256" key="2">
    <source>
        <dbReference type="ARBA" id="ARBA00023015"/>
    </source>
</evidence>
<dbReference type="Gene3D" id="3.40.190.290">
    <property type="match status" value="1"/>
</dbReference>
<sequence>MDLTLLRTFLAVHRAGSFTRAAHLLDLSQPAITAQIRSLEKQVGRQLFQRLPRGVTPTTVADELAAKLAPHLDALEEITARDVLGTDPLQHTVHLAGPPEITSRRVLPALADLVRRGLRLRVTLGAGEDLLAGLAAARHDIVVSDLRPRGRGISSTPLADEEYVLVGAPRWAELLPRRRIEAGGPTALDGAPLISDSEDQPLVERYWASVFDTKPTSPAGLVVPDLRAVLDSVRAGAGIAVLPRYLCAESLADASLVPLLEPEIPPLNTLFLAVRTGELSRPHLAQLHSRLVARAADW</sequence>
<proteinExistence type="inferred from homology"/>
<evidence type="ECO:0000313" key="6">
    <source>
        <dbReference type="EMBL" id="MCF2532150.1"/>
    </source>
</evidence>
<dbReference type="InterPro" id="IPR036388">
    <property type="entry name" value="WH-like_DNA-bd_sf"/>
</dbReference>
<dbReference type="SUPFAM" id="SSF53850">
    <property type="entry name" value="Periplasmic binding protein-like II"/>
    <property type="match status" value="1"/>
</dbReference>
<dbReference type="PANTHER" id="PTHR30126:SF39">
    <property type="entry name" value="HTH-TYPE TRANSCRIPTIONAL REGULATOR CYSL"/>
    <property type="match status" value="1"/>
</dbReference>
<evidence type="ECO:0000313" key="7">
    <source>
        <dbReference type="Proteomes" id="UP001165378"/>
    </source>
</evidence>
<evidence type="ECO:0000256" key="4">
    <source>
        <dbReference type="ARBA" id="ARBA00023163"/>
    </source>
</evidence>
<keyword evidence="7" id="KW-1185">Reference proteome</keyword>
<keyword evidence="2" id="KW-0805">Transcription regulation</keyword>
<dbReference type="EMBL" id="JAKFHA010000030">
    <property type="protein sequence ID" value="MCF2532150.1"/>
    <property type="molecule type" value="Genomic_DNA"/>
</dbReference>
<keyword evidence="4" id="KW-0804">Transcription</keyword>
<organism evidence="6 7">
    <name type="scientific">Yinghuangia soli</name>
    <dbReference type="NCBI Taxonomy" id="2908204"/>
    <lineage>
        <taxon>Bacteria</taxon>
        <taxon>Bacillati</taxon>
        <taxon>Actinomycetota</taxon>
        <taxon>Actinomycetes</taxon>
        <taxon>Kitasatosporales</taxon>
        <taxon>Streptomycetaceae</taxon>
        <taxon>Yinghuangia</taxon>
    </lineage>
</organism>
<dbReference type="AlphaFoldDB" id="A0AA41Q5V1"/>
<dbReference type="Gene3D" id="1.10.10.10">
    <property type="entry name" value="Winged helix-like DNA-binding domain superfamily/Winged helix DNA-binding domain"/>
    <property type="match status" value="1"/>
</dbReference>
<dbReference type="InterPro" id="IPR000847">
    <property type="entry name" value="LysR_HTH_N"/>
</dbReference>
<dbReference type="PANTHER" id="PTHR30126">
    <property type="entry name" value="HTH-TYPE TRANSCRIPTIONAL REGULATOR"/>
    <property type="match status" value="1"/>
</dbReference>
<dbReference type="RefSeq" id="WP_235056870.1">
    <property type="nucleotide sequence ID" value="NZ_JAKFHA010000030.1"/>
</dbReference>
<feature type="domain" description="HTH lysR-type" evidence="5">
    <location>
        <begin position="1"/>
        <end position="58"/>
    </location>
</feature>
<dbReference type="Proteomes" id="UP001165378">
    <property type="component" value="Unassembled WGS sequence"/>
</dbReference>
<evidence type="ECO:0000256" key="3">
    <source>
        <dbReference type="ARBA" id="ARBA00023125"/>
    </source>
</evidence>
<dbReference type="GO" id="GO:0003700">
    <property type="term" value="F:DNA-binding transcription factor activity"/>
    <property type="evidence" value="ECO:0007669"/>
    <property type="project" value="InterPro"/>
</dbReference>
<dbReference type="Pfam" id="PF00126">
    <property type="entry name" value="HTH_1"/>
    <property type="match status" value="1"/>
</dbReference>
<evidence type="ECO:0000259" key="5">
    <source>
        <dbReference type="PROSITE" id="PS50931"/>
    </source>
</evidence>
<evidence type="ECO:0000256" key="1">
    <source>
        <dbReference type="ARBA" id="ARBA00009437"/>
    </source>
</evidence>
<dbReference type="CDD" id="cd05466">
    <property type="entry name" value="PBP2_LTTR_substrate"/>
    <property type="match status" value="1"/>
</dbReference>
<dbReference type="PRINTS" id="PR00039">
    <property type="entry name" value="HTHLYSR"/>
</dbReference>
<reference evidence="6" key="1">
    <citation type="submission" date="2022-01" db="EMBL/GenBank/DDBJ databases">
        <title>Genome-Based Taxonomic Classification of the Phylum Actinobacteria.</title>
        <authorList>
            <person name="Gao Y."/>
        </authorList>
    </citation>
    <scope>NUCLEOTIDE SEQUENCE</scope>
    <source>
        <strain evidence="6">KLBMP 8922</strain>
    </source>
</reference>
<comment type="caution">
    <text evidence="6">The sequence shown here is derived from an EMBL/GenBank/DDBJ whole genome shotgun (WGS) entry which is preliminary data.</text>
</comment>
<name>A0AA41Q5V1_9ACTN</name>